<gene>
    <name evidence="1" type="ORF">GCM10008066_03920</name>
</gene>
<proteinExistence type="predicted"/>
<protein>
    <submittedName>
        <fullName evidence="1">Portal protein</fullName>
    </submittedName>
</protein>
<dbReference type="Proteomes" id="UP000642180">
    <property type="component" value="Unassembled WGS sequence"/>
</dbReference>
<sequence length="411" mass="45858">MANFLTSVRTWFGGGAIAEREGDQARPPTTVLIPDTRSVGEDGALQIDTVWACIDRRASAIASLPFFVYEAMAGEKKLARNARLYQLLHDSPNARMTPFEFWRAMVMNHDLRGNAYARIQRDSADEPLALWPMPSSQVKSVVLPSGDMVYEYRFGNDVAVLAADNVLHIKNLGNGTTGLDKLEFMRAGLDEVSKAQEAASRMFANGGKPSGVLMIDKVLKPDQRDAVRRNFEQMTEGPMHRLHVLEAGMEYEQISLSPEQIQLLQTRQYAVETICRWYDVPPVLIHHSNVTAWGSGIEQIVNGFYTLSLRPLTINIEQAVQKRVLTSRQRARYKVEFSMDALLRANPKDRAEIHAKYSQNGIMTRAEIRQLEGLPHMAGTDELTAQSNLAPLHMLGKTPQRGGAAISDIAQ</sequence>
<name>A0A8J3EYY0_9BURK</name>
<evidence type="ECO:0000313" key="2">
    <source>
        <dbReference type="Proteomes" id="UP000642180"/>
    </source>
</evidence>
<evidence type="ECO:0000313" key="1">
    <source>
        <dbReference type="EMBL" id="GGI16430.1"/>
    </source>
</evidence>
<dbReference type="InterPro" id="IPR006427">
    <property type="entry name" value="Portal_HK97"/>
</dbReference>
<reference evidence="2" key="1">
    <citation type="journal article" date="2019" name="Int. J. Syst. Evol. Microbiol.">
        <title>The Global Catalogue of Microorganisms (GCM) 10K type strain sequencing project: providing services to taxonomists for standard genome sequencing and annotation.</title>
        <authorList>
            <consortium name="The Broad Institute Genomics Platform"/>
            <consortium name="The Broad Institute Genome Sequencing Center for Infectious Disease"/>
            <person name="Wu L."/>
            <person name="Ma J."/>
        </authorList>
    </citation>
    <scope>NUCLEOTIDE SEQUENCE [LARGE SCALE GENOMIC DNA]</scope>
    <source>
        <strain evidence="2">CCM 2767</strain>
    </source>
</reference>
<dbReference type="AlphaFoldDB" id="A0A8J3EYY0"/>
<organism evidence="1 2">
    <name type="scientific">Oxalicibacterium faecigallinarum</name>
    <dbReference type="NCBI Taxonomy" id="573741"/>
    <lineage>
        <taxon>Bacteria</taxon>
        <taxon>Pseudomonadati</taxon>
        <taxon>Pseudomonadota</taxon>
        <taxon>Betaproteobacteria</taxon>
        <taxon>Burkholderiales</taxon>
        <taxon>Oxalobacteraceae</taxon>
        <taxon>Oxalicibacterium</taxon>
    </lineage>
</organism>
<keyword evidence="2" id="KW-1185">Reference proteome</keyword>
<accession>A0A8J3EYY0</accession>
<dbReference type="RefSeq" id="WP_188379598.1">
    <property type="nucleotide sequence ID" value="NZ_BMDI01000001.1"/>
</dbReference>
<dbReference type="EMBL" id="BMDI01000001">
    <property type="protein sequence ID" value="GGI16430.1"/>
    <property type="molecule type" value="Genomic_DNA"/>
</dbReference>
<dbReference type="Pfam" id="PF04860">
    <property type="entry name" value="Phage_portal"/>
    <property type="match status" value="1"/>
</dbReference>
<dbReference type="InterPro" id="IPR006944">
    <property type="entry name" value="Phage/GTA_portal"/>
</dbReference>
<comment type="caution">
    <text evidence="1">The sequence shown here is derived from an EMBL/GenBank/DDBJ whole genome shotgun (WGS) entry which is preliminary data.</text>
</comment>
<dbReference type="NCBIfam" id="TIGR01537">
    <property type="entry name" value="portal_HK97"/>
    <property type="match status" value="1"/>
</dbReference>